<dbReference type="PRINTS" id="PR00080">
    <property type="entry name" value="SDRFAMILY"/>
</dbReference>
<dbReference type="GO" id="GO:0072582">
    <property type="term" value="F:17-beta-hydroxysteroid dehydrogenase (NADP+) activity"/>
    <property type="evidence" value="ECO:0007669"/>
    <property type="project" value="TreeGrafter"/>
</dbReference>
<dbReference type="PANTHER" id="PTHR43391:SF89">
    <property type="entry name" value="11-BETA-HYDROXYSTEROID DEHYDROGENASE 1A-RELATED"/>
    <property type="match status" value="1"/>
</dbReference>
<evidence type="ECO:0000313" key="9">
    <source>
        <dbReference type="Proteomes" id="UP001141552"/>
    </source>
</evidence>
<keyword evidence="7" id="KW-0812">Transmembrane</keyword>
<evidence type="ECO:0000256" key="7">
    <source>
        <dbReference type="SAM" id="Phobius"/>
    </source>
</evidence>
<keyword evidence="7" id="KW-1133">Transmembrane helix</keyword>
<name>A0A9Q0JIK1_9ROSI</name>
<keyword evidence="5" id="KW-0560">Oxidoreductase</keyword>
<evidence type="ECO:0000256" key="6">
    <source>
        <dbReference type="RuleBase" id="RU000363"/>
    </source>
</evidence>
<dbReference type="InterPro" id="IPR020904">
    <property type="entry name" value="Sc_DH/Rdtase_CS"/>
</dbReference>
<dbReference type="EMBL" id="JAKUCV010002319">
    <property type="protein sequence ID" value="KAJ4843088.1"/>
    <property type="molecule type" value="Genomic_DNA"/>
</dbReference>
<dbReference type="OrthoDB" id="47007at2759"/>
<evidence type="ECO:0000256" key="4">
    <source>
        <dbReference type="ARBA" id="ARBA00022968"/>
    </source>
</evidence>
<keyword evidence="4" id="KW-0735">Signal-anchor</keyword>
<dbReference type="GO" id="GO:0016020">
    <property type="term" value="C:membrane"/>
    <property type="evidence" value="ECO:0007669"/>
    <property type="project" value="UniProtKB-SubCell"/>
</dbReference>
<protein>
    <submittedName>
        <fullName evidence="8">High-copy suppressor of sly1 defect</fullName>
    </submittedName>
</protein>
<dbReference type="AlphaFoldDB" id="A0A9Q0JIK1"/>
<evidence type="ECO:0000256" key="1">
    <source>
        <dbReference type="ARBA" id="ARBA00004606"/>
    </source>
</evidence>
<gene>
    <name evidence="8" type="primary">HSD1</name>
    <name evidence="8" type="ORF">Tsubulata_019151</name>
</gene>
<reference evidence="8" key="1">
    <citation type="submission" date="2022-02" db="EMBL/GenBank/DDBJ databases">
        <authorList>
            <person name="Henning P.M."/>
            <person name="McCubbin A.G."/>
            <person name="Shore J.S."/>
        </authorList>
    </citation>
    <scope>NUCLEOTIDE SEQUENCE</scope>
    <source>
        <strain evidence="8">F60SS</strain>
        <tissue evidence="8">Leaves</tissue>
    </source>
</reference>
<dbReference type="SUPFAM" id="SSF51735">
    <property type="entry name" value="NAD(P)-binding Rossmann-fold domains"/>
    <property type="match status" value="1"/>
</dbReference>
<reference evidence="8" key="2">
    <citation type="journal article" date="2023" name="Plants (Basel)">
        <title>Annotation of the Turnera subulata (Passifloraceae) Draft Genome Reveals the S-Locus Evolved after the Divergence of Turneroideae from Passifloroideae in a Stepwise Manner.</title>
        <authorList>
            <person name="Henning P.M."/>
            <person name="Roalson E.H."/>
            <person name="Mir W."/>
            <person name="McCubbin A.G."/>
            <person name="Shore J.S."/>
        </authorList>
    </citation>
    <scope>NUCLEOTIDE SEQUENCE</scope>
    <source>
        <strain evidence="8">F60SS</strain>
    </source>
</reference>
<sequence length="253" mass="28157">MDLIHSFLNLVAPPCSFFALCLFFPPYVFYKSFLYVVYTIFKENVEGKVVLITGASSGIGEHLAYEYARRGACLALVARRQRSLAEVADTAREIGSPDVITIVADVREVDECRRMVEETVNYFGRLDHLVNNAGITGISMLEDIVDITTFRTIMDTNFWGSAYTTRFAIPHLKDTRGKIIAISSASSWLPAPRMSVYNASKAAVMTFFETLRVELGSDVHVLIVTPGFIESELTQGKVLVKEGRIVALVNALW</sequence>
<dbReference type="Pfam" id="PF00106">
    <property type="entry name" value="adh_short"/>
    <property type="match status" value="1"/>
</dbReference>
<proteinExistence type="inferred from homology"/>
<accession>A0A9Q0JIK1</accession>
<dbReference type="Gene3D" id="3.40.50.720">
    <property type="entry name" value="NAD(P)-binding Rossmann-like Domain"/>
    <property type="match status" value="1"/>
</dbReference>
<keyword evidence="3" id="KW-0521">NADP</keyword>
<dbReference type="NCBIfam" id="NF004825">
    <property type="entry name" value="PRK06181.1"/>
    <property type="match status" value="1"/>
</dbReference>
<evidence type="ECO:0000256" key="2">
    <source>
        <dbReference type="ARBA" id="ARBA00006484"/>
    </source>
</evidence>
<keyword evidence="7" id="KW-0472">Membrane</keyword>
<dbReference type="PANTHER" id="PTHR43391">
    <property type="entry name" value="RETINOL DEHYDROGENASE-RELATED"/>
    <property type="match status" value="1"/>
</dbReference>
<dbReference type="InterPro" id="IPR002347">
    <property type="entry name" value="SDR_fam"/>
</dbReference>
<evidence type="ECO:0000313" key="8">
    <source>
        <dbReference type="EMBL" id="KAJ4843088.1"/>
    </source>
</evidence>
<evidence type="ECO:0000256" key="5">
    <source>
        <dbReference type="ARBA" id="ARBA00023002"/>
    </source>
</evidence>
<feature type="transmembrane region" description="Helical" evidence="7">
    <location>
        <begin position="7"/>
        <end position="30"/>
    </location>
</feature>
<dbReference type="PROSITE" id="PS00061">
    <property type="entry name" value="ADH_SHORT"/>
    <property type="match status" value="1"/>
</dbReference>
<comment type="caution">
    <text evidence="8">The sequence shown here is derived from an EMBL/GenBank/DDBJ whole genome shotgun (WGS) entry which is preliminary data.</text>
</comment>
<keyword evidence="9" id="KW-1185">Reference proteome</keyword>
<dbReference type="PRINTS" id="PR00081">
    <property type="entry name" value="GDHRDH"/>
</dbReference>
<evidence type="ECO:0000256" key="3">
    <source>
        <dbReference type="ARBA" id="ARBA00022857"/>
    </source>
</evidence>
<comment type="similarity">
    <text evidence="2 6">Belongs to the short-chain dehydrogenases/reductases (SDR) family.</text>
</comment>
<comment type="subcellular location">
    <subcellularLocation>
        <location evidence="1">Membrane</location>
        <topology evidence="1">Single-pass type II membrane protein</topology>
    </subcellularLocation>
</comment>
<dbReference type="InterPro" id="IPR036291">
    <property type="entry name" value="NAD(P)-bd_dom_sf"/>
</dbReference>
<dbReference type="GO" id="GO:0005829">
    <property type="term" value="C:cytosol"/>
    <property type="evidence" value="ECO:0007669"/>
    <property type="project" value="TreeGrafter"/>
</dbReference>
<dbReference type="GO" id="GO:0008202">
    <property type="term" value="P:steroid metabolic process"/>
    <property type="evidence" value="ECO:0007669"/>
    <property type="project" value="TreeGrafter"/>
</dbReference>
<dbReference type="Proteomes" id="UP001141552">
    <property type="component" value="Unassembled WGS sequence"/>
</dbReference>
<organism evidence="8 9">
    <name type="scientific">Turnera subulata</name>
    <dbReference type="NCBI Taxonomy" id="218843"/>
    <lineage>
        <taxon>Eukaryota</taxon>
        <taxon>Viridiplantae</taxon>
        <taxon>Streptophyta</taxon>
        <taxon>Embryophyta</taxon>
        <taxon>Tracheophyta</taxon>
        <taxon>Spermatophyta</taxon>
        <taxon>Magnoliopsida</taxon>
        <taxon>eudicotyledons</taxon>
        <taxon>Gunneridae</taxon>
        <taxon>Pentapetalae</taxon>
        <taxon>rosids</taxon>
        <taxon>fabids</taxon>
        <taxon>Malpighiales</taxon>
        <taxon>Passifloraceae</taxon>
        <taxon>Turnera</taxon>
    </lineage>
</organism>